<dbReference type="Proteomes" id="UP000266152">
    <property type="component" value="Unassembled WGS sequence"/>
</dbReference>
<dbReference type="SUPFAM" id="SSF53067">
    <property type="entry name" value="Actin-like ATPase domain"/>
    <property type="match status" value="2"/>
</dbReference>
<keyword evidence="3" id="KW-1185">Reference proteome</keyword>
<dbReference type="PANTHER" id="PTHR14187">
    <property type="entry name" value="ALPHA KINASE/ELONGATION FACTOR 2 KINASE"/>
    <property type="match status" value="1"/>
</dbReference>
<name>A0A395RYC8_FUSSP</name>
<accession>A0A395RYC8</accession>
<evidence type="ECO:0000256" key="1">
    <source>
        <dbReference type="SAM" id="MobiDB-lite"/>
    </source>
</evidence>
<dbReference type="Gene3D" id="3.30.420.40">
    <property type="match status" value="1"/>
</dbReference>
<proteinExistence type="predicted"/>
<keyword evidence="2" id="KW-0346">Stress response</keyword>
<comment type="caution">
    <text evidence="2">The sequence shown here is derived from an EMBL/GenBank/DDBJ whole genome shotgun (WGS) entry which is preliminary data.</text>
</comment>
<dbReference type="CDD" id="cd10170">
    <property type="entry name" value="ASKHA_NBD_HSP70"/>
    <property type="match status" value="1"/>
</dbReference>
<dbReference type="STRING" id="5514.A0A395RYC8"/>
<dbReference type="InterPro" id="IPR043129">
    <property type="entry name" value="ATPase_NBD"/>
</dbReference>
<feature type="region of interest" description="Disordered" evidence="1">
    <location>
        <begin position="604"/>
        <end position="684"/>
    </location>
</feature>
<dbReference type="AlphaFoldDB" id="A0A395RYC8"/>
<feature type="compositionally biased region" description="Acidic residues" evidence="1">
    <location>
        <begin position="642"/>
        <end position="662"/>
    </location>
</feature>
<feature type="compositionally biased region" description="Acidic residues" evidence="1">
    <location>
        <begin position="617"/>
        <end position="627"/>
    </location>
</feature>
<evidence type="ECO:0000313" key="3">
    <source>
        <dbReference type="Proteomes" id="UP000266152"/>
    </source>
</evidence>
<evidence type="ECO:0000313" key="2">
    <source>
        <dbReference type="EMBL" id="RGP65160.1"/>
    </source>
</evidence>
<dbReference type="EMBL" id="PXOF01000107">
    <property type="protein sequence ID" value="RGP65160.1"/>
    <property type="molecule type" value="Genomic_DNA"/>
</dbReference>
<reference evidence="2 3" key="1">
    <citation type="journal article" date="2018" name="PLoS Pathog.">
        <title>Evolution of structural diversity of trichothecenes, a family of toxins produced by plant pathogenic and entomopathogenic fungi.</title>
        <authorList>
            <person name="Proctor R.H."/>
            <person name="McCormick S.P."/>
            <person name="Kim H.S."/>
            <person name="Cardoza R.E."/>
            <person name="Stanley A.M."/>
            <person name="Lindo L."/>
            <person name="Kelly A."/>
            <person name="Brown D.W."/>
            <person name="Lee T."/>
            <person name="Vaughan M.M."/>
            <person name="Alexander N.J."/>
            <person name="Busman M."/>
            <person name="Gutierrez S."/>
        </authorList>
    </citation>
    <scope>NUCLEOTIDE SEQUENCE [LARGE SCALE GENOMIC DNA]</scope>
    <source>
        <strain evidence="2 3">NRRL 3299</strain>
    </source>
</reference>
<protein>
    <submittedName>
        <fullName evidence="2">Heat shock 70 kDa 12b</fullName>
    </submittedName>
</protein>
<organism evidence="2 3">
    <name type="scientific">Fusarium sporotrichioides</name>
    <dbReference type="NCBI Taxonomy" id="5514"/>
    <lineage>
        <taxon>Eukaryota</taxon>
        <taxon>Fungi</taxon>
        <taxon>Dikarya</taxon>
        <taxon>Ascomycota</taxon>
        <taxon>Pezizomycotina</taxon>
        <taxon>Sordariomycetes</taxon>
        <taxon>Hypocreomycetidae</taxon>
        <taxon>Hypocreales</taxon>
        <taxon>Nectriaceae</taxon>
        <taxon>Fusarium</taxon>
    </lineage>
</organism>
<sequence length="684" mass="77331">MAPKTEGPPTLVIAIDFGTTYSGIAWKFGDRELDSTQTVTDWVTVRNYSVDAPKAPSAIFYGDNINKDPAWGYMTPFGDGILRWFKLLLINERDLPPNVRDCEHLKTARELMHKLDKTPVQVFSDYLRNLWEYSRERIEATEQKGWESIYRIHFVVTLPAIWPHYVRSRMLEAMKIAGLFEVAKEGNTTYGFISEPEAAALTCLRENLGRCTLEVGDQFIVCDAGGGTVDIITYKIEKLTPFVVSESVKGDGNNTQTSRSIVLITQGGLCGGIFLDQKFLELLRRTIPKDITKRLAREAGPRIVKDDWESGIKTALCKESSKYDINLFYNGPVDPQFFPPSFSLQADVIREQVYKPIIEEIKELITTQIKQVEEGYQKPPKFVFLVGGFGRSKYLYECLDDSIGKKSHIIQKRGADPWSAVLRGAVLHGLSRTGLADSITAVVDSRISRHNYGTVFNDCPFNAQKHDIRDREYCPYDKKWIAVDQTEWYIGIGDAVSTYKPASFSCYQALISLEQGLQIEIVISDSAEPPARKDESVKTLCVIKVPLNPRLYKKLRKEVSEDGKAFRRINYDLRMISDGSSLEFAIWYKDQCLASQYVDFESTQKEKEEVTHGGGEGEGDDQGDAQMEDPQATVSRPPSVIEIEEDTDDEYVDCPDREDEDSVGDRSTTVRGRHDSLDDDFLSE</sequence>
<dbReference type="PANTHER" id="PTHR14187:SF5">
    <property type="entry name" value="HEAT SHOCK 70 KDA PROTEIN 12A"/>
    <property type="match status" value="1"/>
</dbReference>
<gene>
    <name evidence="2" type="ORF">FSPOR_7550</name>
</gene>